<accession>A0A4P9K596</accession>
<dbReference type="Proteomes" id="UP000304864">
    <property type="component" value="Chromosome"/>
</dbReference>
<dbReference type="EMBL" id="CP040602">
    <property type="protein sequence ID" value="QCU90028.1"/>
    <property type="molecule type" value="Genomic_DNA"/>
</dbReference>
<dbReference type="RefSeq" id="WP_138564705.1">
    <property type="nucleotide sequence ID" value="NZ_CP040602.1"/>
</dbReference>
<name>A0A4P9K596_9GAMM</name>
<dbReference type="AlphaFoldDB" id="A0A4P9K596"/>
<proteinExistence type="predicted"/>
<keyword evidence="2" id="KW-1185">Reference proteome</keyword>
<reference evidence="1 2" key="1">
    <citation type="submission" date="2019-05" db="EMBL/GenBank/DDBJ databases">
        <title>Thiomicrorhabdus sediminis sp. nov, a novel sulfur-oxidizing bacterium isolated from coastal sediment.</title>
        <authorList>
            <person name="Liu X."/>
        </authorList>
    </citation>
    <scope>NUCLEOTIDE SEQUENCE [LARGE SCALE GENOMIC DNA]</scope>
    <source>
        <strain evidence="1 2">G1</strain>
    </source>
</reference>
<evidence type="ECO:0000313" key="2">
    <source>
        <dbReference type="Proteomes" id="UP000304864"/>
    </source>
</evidence>
<dbReference type="KEGG" id="thig:FE785_04965"/>
<evidence type="ECO:0000313" key="1">
    <source>
        <dbReference type="EMBL" id="QCU90028.1"/>
    </source>
</evidence>
<evidence type="ECO:0008006" key="3">
    <source>
        <dbReference type="Google" id="ProtNLM"/>
    </source>
</evidence>
<organism evidence="1 2">
    <name type="scientific">Thiomicrorhabdus sediminis</name>
    <dbReference type="NCBI Taxonomy" id="2580412"/>
    <lineage>
        <taxon>Bacteria</taxon>
        <taxon>Pseudomonadati</taxon>
        <taxon>Pseudomonadota</taxon>
        <taxon>Gammaproteobacteria</taxon>
        <taxon>Thiotrichales</taxon>
        <taxon>Piscirickettsiaceae</taxon>
        <taxon>Thiomicrorhabdus</taxon>
    </lineage>
</organism>
<dbReference type="OrthoDB" id="9814866at2"/>
<sequence length="671" mass="76638">MSHTAQNDYKEFIDYLPEVKAYLDELDHQDLWWSTVGMVGKINNENIDPQLLVSIVETQKEFQGLREVMIDELIGRYLNQANSEISLKAQTTIDIVIRNLFERTADVGFLATDDDLVDFMAKEENSEDEQRFIHNRIVEYVKKYTVYNDVLLIKPNGDIKAKLDLNNPVSHSHDPIIQTALTTNDDYVEQYRPTDLFNQQKNSLMYAKKIIKPNVQGKDEVVGVLCLSFNFEEEMNGVYKTLDSSNLYELMILDDQGTILSSNHPDVNRVGSRMSNHIEQFDRPMRIGQQLHYGTKTNGYQGFYGLPWFGYVKINNQKAFDYGDNNQDLGVKIQPDSHLYLRDLEESIVKVSTLLLIVILNGKIMSLKRDVKAFLPILDSFQNISFDIQNIFTRFIHHIHQVLVDTIQKKAAFSAALAVEIMDRNLYERANDCRWWALNSTFRQLLTKKLSSGSLESTEVQKLTDILSYINSLYTVYTNIILYDKNGVILAVSNQAEGHLVGTNIPRGNDTTRCLGLKDTQHYVVSDFHKSSLYEDRYTYIYHAAVKSWDNMDTNVGGIALVFDSEPEFRAMLDDTEPKYINEALNETTFSILVDRAGMVIASSNDDIKIGQQLKLPPGILAAENGVSDTISYNWDDKPYIIGFKVSEGYREYKNGDGYDNDVIALMLTGV</sequence>
<protein>
    <recommendedName>
        <fullName evidence="3">Cache domain-containing protein</fullName>
    </recommendedName>
</protein>
<gene>
    <name evidence="1" type="ORF">FE785_04965</name>
</gene>